<proteinExistence type="predicted"/>
<evidence type="ECO:0000313" key="2">
    <source>
        <dbReference type="EMBL" id="CAA6798898.1"/>
    </source>
</evidence>
<dbReference type="AlphaFoldDB" id="A0A6S6RV20"/>
<protein>
    <submittedName>
        <fullName evidence="2">Uncharacterized protein</fullName>
    </submittedName>
</protein>
<feature type="signal peptide" evidence="1">
    <location>
        <begin position="1"/>
        <end position="16"/>
    </location>
</feature>
<accession>A0A6S6RV20</accession>
<feature type="chain" id="PRO_5028055861" evidence="1">
    <location>
        <begin position="17"/>
        <end position="70"/>
    </location>
</feature>
<organism evidence="2">
    <name type="scientific">uncultured Sulfurovum sp</name>
    <dbReference type="NCBI Taxonomy" id="269237"/>
    <lineage>
        <taxon>Bacteria</taxon>
        <taxon>Pseudomonadati</taxon>
        <taxon>Campylobacterota</taxon>
        <taxon>Epsilonproteobacteria</taxon>
        <taxon>Campylobacterales</taxon>
        <taxon>Sulfurovaceae</taxon>
        <taxon>Sulfurovum</taxon>
        <taxon>environmental samples</taxon>
    </lineage>
</organism>
<reference evidence="2" key="1">
    <citation type="submission" date="2020-01" db="EMBL/GenBank/DDBJ databases">
        <authorList>
            <person name="Meier V. D."/>
            <person name="Meier V D."/>
        </authorList>
    </citation>
    <scope>NUCLEOTIDE SEQUENCE</scope>
    <source>
        <strain evidence="2">HLG_WM_MAG_03</strain>
    </source>
</reference>
<name>A0A6S6RV20_9BACT</name>
<gene>
    <name evidence="2" type="ORF">HELGO_WM28597</name>
</gene>
<sequence length="70" mass="7835">MKYIITLLILSSFLSAADFQTLKISNKYQKMDKSFTLSCNCGEAALLYPYRGENIPFAKTFPCPNNGCSI</sequence>
<dbReference type="EMBL" id="CACVAR010000020">
    <property type="protein sequence ID" value="CAA6798898.1"/>
    <property type="molecule type" value="Genomic_DNA"/>
</dbReference>
<evidence type="ECO:0000256" key="1">
    <source>
        <dbReference type="SAM" id="SignalP"/>
    </source>
</evidence>
<keyword evidence="1" id="KW-0732">Signal</keyword>